<organism evidence="8">
    <name type="scientific">Aceria tosichella</name>
    <name type="common">wheat curl mite</name>
    <dbReference type="NCBI Taxonomy" id="561515"/>
    <lineage>
        <taxon>Eukaryota</taxon>
        <taxon>Metazoa</taxon>
        <taxon>Ecdysozoa</taxon>
        <taxon>Arthropoda</taxon>
        <taxon>Chelicerata</taxon>
        <taxon>Arachnida</taxon>
        <taxon>Acari</taxon>
        <taxon>Acariformes</taxon>
        <taxon>Trombidiformes</taxon>
        <taxon>Prostigmata</taxon>
        <taxon>Eupodina</taxon>
        <taxon>Eriophyoidea</taxon>
        <taxon>Eriophyidae</taxon>
        <taxon>Eriophyinae</taxon>
        <taxon>Aceriini</taxon>
        <taxon>Aceria</taxon>
    </lineage>
</organism>
<evidence type="ECO:0000256" key="4">
    <source>
        <dbReference type="ARBA" id="ARBA00023028"/>
    </source>
</evidence>
<dbReference type="SUPFAM" id="SSF48403">
    <property type="entry name" value="Ankyrin repeat"/>
    <property type="match status" value="1"/>
</dbReference>
<keyword evidence="4" id="KW-0800">Toxin</keyword>
<feature type="repeat" description="ANK" evidence="6">
    <location>
        <begin position="244"/>
        <end position="276"/>
    </location>
</feature>
<dbReference type="PANTHER" id="PTHR24116">
    <property type="entry name" value="KINASE D-INTERACTING SUBSTRATE OF 220 KDA"/>
    <property type="match status" value="1"/>
</dbReference>
<evidence type="ECO:0000256" key="7">
    <source>
        <dbReference type="SAM" id="MobiDB-lite"/>
    </source>
</evidence>
<evidence type="ECO:0000256" key="1">
    <source>
        <dbReference type="ARBA" id="ARBA00004175"/>
    </source>
</evidence>
<dbReference type="GO" id="GO:0006887">
    <property type="term" value="P:exocytosis"/>
    <property type="evidence" value="ECO:0007669"/>
    <property type="project" value="UniProtKB-KW"/>
</dbReference>
<dbReference type="GO" id="GO:0016301">
    <property type="term" value="F:kinase activity"/>
    <property type="evidence" value="ECO:0007669"/>
    <property type="project" value="UniProtKB-KW"/>
</dbReference>
<dbReference type="SMART" id="SM00248">
    <property type="entry name" value="ANK"/>
    <property type="match status" value="11"/>
</dbReference>
<dbReference type="GO" id="GO:0044218">
    <property type="term" value="C:other organism cell membrane"/>
    <property type="evidence" value="ECO:0007669"/>
    <property type="project" value="UniProtKB-KW"/>
</dbReference>
<evidence type="ECO:0000313" key="8">
    <source>
        <dbReference type="EMBL" id="MDE51122.1"/>
    </source>
</evidence>
<evidence type="ECO:0000256" key="5">
    <source>
        <dbReference type="ARBA" id="ARBA00023298"/>
    </source>
</evidence>
<gene>
    <name evidence="8" type="ORF">g.12652</name>
</gene>
<dbReference type="PROSITE" id="PS50088">
    <property type="entry name" value="ANK_REPEAT"/>
    <property type="match status" value="6"/>
</dbReference>
<keyword evidence="5" id="KW-0472">Membrane</keyword>
<feature type="repeat" description="ANK" evidence="6">
    <location>
        <begin position="343"/>
        <end position="375"/>
    </location>
</feature>
<keyword evidence="4" id="KW-0638">Presynaptic neurotoxin</keyword>
<dbReference type="Pfam" id="PF00023">
    <property type="entry name" value="Ank"/>
    <property type="match status" value="1"/>
</dbReference>
<feature type="compositionally biased region" description="Polar residues" evidence="7">
    <location>
        <begin position="1"/>
        <end position="12"/>
    </location>
</feature>
<keyword evidence="6" id="KW-0040">ANK repeat</keyword>
<dbReference type="Gene3D" id="1.25.40.20">
    <property type="entry name" value="Ankyrin repeat-containing domain"/>
    <property type="match status" value="3"/>
</dbReference>
<sequence length="447" mass="49229">MPTHSASSTPVRHNQPRALSVTPEGSPKLSPISASLPRQFDQRVSAGPLIYALESGDTERAKELIRKNIGLYSLDEDLATCEMIAVQRNNLECLELLLERSINNINATDLYGWTSLMYACYYGYSEITKRLLLAGAQADLSDNDHMSALVWASGRGHTECVTHLLQLGHAKVNQVDKCGTSPLVWACRKGFTDVAAALLKAGANIDCTGMFGWSALLVAVLGNHIETLRLLLQHKPNVNTCDVQRHTPLIAASKEGRVEIVKLLLKARAFVNLSDEYGNTALTHAAKGDHVEIVDILIKHHANIDHVGVDRKSALFWAVEKGNQAVVERLLHSRPNLELTTRDGETCLIKAVKMRRANIVQLLLAHHARVTATDKNGDTILHIAVKMRSAQIIQIILTNPKNHILLNKQNKDKKTPMMLDSSNGQSLRDIIFALSSQKHIASSNFDA</sequence>
<evidence type="ECO:0000256" key="3">
    <source>
        <dbReference type="ARBA" id="ARBA00022537"/>
    </source>
</evidence>
<feature type="repeat" description="ANK" evidence="6">
    <location>
        <begin position="111"/>
        <end position="143"/>
    </location>
</feature>
<dbReference type="AlphaFoldDB" id="A0A6G1SMC3"/>
<protein>
    <submittedName>
        <fullName evidence="8">Kinase D-interacting substrate</fullName>
    </submittedName>
</protein>
<feature type="repeat" description="ANK" evidence="6">
    <location>
        <begin position="277"/>
        <end position="309"/>
    </location>
</feature>
<dbReference type="PANTHER" id="PTHR24116:SF0">
    <property type="entry name" value="KINASE D-INTERACTING SUBSTRATE OF 220 KDA"/>
    <property type="match status" value="1"/>
</dbReference>
<dbReference type="GO" id="GO:0030165">
    <property type="term" value="F:PDZ domain binding"/>
    <property type="evidence" value="ECO:0007669"/>
    <property type="project" value="TreeGrafter"/>
</dbReference>
<reference evidence="8" key="1">
    <citation type="submission" date="2018-10" db="EMBL/GenBank/DDBJ databases">
        <title>Transcriptome assembly of Aceria tosichella (Wheat curl mite) Type 2.</title>
        <authorList>
            <person name="Scully E.D."/>
            <person name="Geib S.M."/>
            <person name="Palmer N.A."/>
            <person name="Gupta A.K."/>
            <person name="Sarath G."/>
            <person name="Tatineni S."/>
        </authorList>
    </citation>
    <scope>NUCLEOTIDE SEQUENCE</scope>
    <source>
        <strain evidence="8">LincolnNE</strain>
    </source>
</reference>
<evidence type="ECO:0000256" key="2">
    <source>
        <dbReference type="ARBA" id="ARBA00022483"/>
    </source>
</evidence>
<dbReference type="Pfam" id="PF13637">
    <property type="entry name" value="Ank_4"/>
    <property type="match status" value="1"/>
</dbReference>
<dbReference type="PROSITE" id="PS50297">
    <property type="entry name" value="ANK_REP_REGION"/>
    <property type="match status" value="4"/>
</dbReference>
<evidence type="ECO:0000256" key="6">
    <source>
        <dbReference type="PROSITE-ProRule" id="PRU00023"/>
    </source>
</evidence>
<proteinExistence type="predicted"/>
<keyword evidence="8" id="KW-0808">Transferase</keyword>
<keyword evidence="8" id="KW-0418">Kinase</keyword>
<feature type="repeat" description="ANK" evidence="6">
    <location>
        <begin position="211"/>
        <end position="243"/>
    </location>
</feature>
<dbReference type="Pfam" id="PF12796">
    <property type="entry name" value="Ank_2"/>
    <property type="match status" value="3"/>
</dbReference>
<dbReference type="GO" id="GO:0044231">
    <property type="term" value="C:host cell presynaptic membrane"/>
    <property type="evidence" value="ECO:0007669"/>
    <property type="project" value="UniProtKB-KW"/>
</dbReference>
<dbReference type="GO" id="GO:0019887">
    <property type="term" value="F:protein kinase regulator activity"/>
    <property type="evidence" value="ECO:0007669"/>
    <property type="project" value="TreeGrafter"/>
</dbReference>
<dbReference type="InterPro" id="IPR002110">
    <property type="entry name" value="Ankyrin_rpt"/>
</dbReference>
<name>A0A6G1SMC3_9ACAR</name>
<keyword evidence="4" id="KW-0528">Neurotoxin</keyword>
<dbReference type="InterPro" id="IPR052771">
    <property type="entry name" value="Neurotrophin_sig_adaptor"/>
</dbReference>
<feature type="region of interest" description="Disordered" evidence="7">
    <location>
        <begin position="1"/>
        <end position="33"/>
    </location>
</feature>
<dbReference type="InterPro" id="IPR036770">
    <property type="entry name" value="Ankyrin_rpt-contain_sf"/>
</dbReference>
<keyword evidence="3" id="KW-1052">Target cell membrane</keyword>
<keyword evidence="2" id="KW-0268">Exocytosis</keyword>
<accession>A0A6G1SMC3</accession>
<keyword evidence="5" id="KW-1053">Target membrane</keyword>
<comment type="subcellular location">
    <subcellularLocation>
        <location evidence="1">Target cell membrane</location>
    </subcellularLocation>
</comment>
<feature type="repeat" description="ANK" evidence="6">
    <location>
        <begin position="178"/>
        <end position="210"/>
    </location>
</feature>
<dbReference type="EMBL" id="GGYP01006351">
    <property type="protein sequence ID" value="MDE51122.1"/>
    <property type="molecule type" value="Transcribed_RNA"/>
</dbReference>